<reference evidence="3" key="1">
    <citation type="submission" date="2006-12" db="EMBL/GenBank/DDBJ databases">
        <title>Complete sequence of plasmid 1 of Paracoccus denitrificans PD1222.</title>
        <authorList>
            <person name="Copeland A."/>
            <person name="Lucas S."/>
            <person name="Lapidus A."/>
            <person name="Barry K."/>
            <person name="Detter J.C."/>
            <person name="Glavina del Rio T."/>
            <person name="Hammon N."/>
            <person name="Israni S."/>
            <person name="Dalin E."/>
            <person name="Tice H."/>
            <person name="Pitluck S."/>
            <person name="Munk A.C."/>
            <person name="Brettin T."/>
            <person name="Bruce D."/>
            <person name="Han C."/>
            <person name="Tapia R."/>
            <person name="Gilna P."/>
            <person name="Schmutz J."/>
            <person name="Larimer F."/>
            <person name="Land M."/>
            <person name="Hauser L."/>
            <person name="Kyrpides N."/>
            <person name="Lykidis A."/>
            <person name="Spiro S."/>
            <person name="Richardson D.J."/>
            <person name="Moir J.W.B."/>
            <person name="Ferguson S.J."/>
            <person name="van Spanning R.J.M."/>
            <person name="Richardson P."/>
        </authorList>
    </citation>
    <scope>NUCLEOTIDE SEQUENCE [LARGE SCALE GENOMIC DNA]</scope>
    <source>
        <strain evidence="3">Pd 1222</strain>
        <plasmid evidence="3">pPD1222</plasmid>
    </source>
</reference>
<dbReference type="AlphaFoldDB" id="A1BB69"/>
<dbReference type="RefSeq" id="WP_011750922.1">
    <property type="nucleotide sequence ID" value="NC_008688.1"/>
</dbReference>
<dbReference type="SUPFAM" id="SSF52799">
    <property type="entry name" value="(Phosphotyrosine protein) phosphatases II"/>
    <property type="match status" value="1"/>
</dbReference>
<dbReference type="InterPro" id="IPR005939">
    <property type="entry name" value="BLH_phosphatase-like"/>
</dbReference>
<dbReference type="eggNOG" id="COG3453">
    <property type="taxonomic scope" value="Bacteria"/>
</dbReference>
<protein>
    <recommendedName>
        <fullName evidence="1">Beta-lactamase hydrolase-like protein phosphatase-like domain-containing protein</fullName>
    </recommendedName>
</protein>
<dbReference type="NCBIfam" id="TIGR01244">
    <property type="entry name" value="TIGR01244 family sulfur transferase"/>
    <property type="match status" value="1"/>
</dbReference>
<organism evidence="2 3">
    <name type="scientific">Paracoccus denitrificans (strain Pd 1222)</name>
    <dbReference type="NCBI Taxonomy" id="318586"/>
    <lineage>
        <taxon>Bacteria</taxon>
        <taxon>Pseudomonadati</taxon>
        <taxon>Pseudomonadota</taxon>
        <taxon>Alphaproteobacteria</taxon>
        <taxon>Rhodobacterales</taxon>
        <taxon>Paracoccaceae</taxon>
        <taxon>Paracoccus</taxon>
    </lineage>
</organism>
<dbReference type="Proteomes" id="UP000000361">
    <property type="component" value="Chromosome 1"/>
</dbReference>
<feature type="domain" description="Beta-lactamase hydrolase-like protein phosphatase-like" evidence="1">
    <location>
        <begin position="12"/>
        <end position="116"/>
    </location>
</feature>
<dbReference type="EnsemblBacteria" id="ABL72763">
    <property type="protein sequence ID" value="ABL72763"/>
    <property type="gene ID" value="Pden_4702"/>
</dbReference>
<dbReference type="OrthoDB" id="9805710at2"/>
<dbReference type="GO" id="GO:0016787">
    <property type="term" value="F:hydrolase activity"/>
    <property type="evidence" value="ECO:0007669"/>
    <property type="project" value="InterPro"/>
</dbReference>
<dbReference type="HOGENOM" id="CLU_105726_3_1_5"/>
<dbReference type="Gene3D" id="3.90.190.10">
    <property type="entry name" value="Protein tyrosine phosphatase superfamily"/>
    <property type="match status" value="1"/>
</dbReference>
<keyword evidence="3" id="KW-1185">Reference proteome</keyword>
<accession>A1BB69</accession>
<dbReference type="Pfam" id="PF04273">
    <property type="entry name" value="BLH_phosphatase"/>
    <property type="match status" value="1"/>
</dbReference>
<geneLocation type="plasmid" evidence="3">
    <name>pPD1222</name>
</geneLocation>
<name>A1BB69_PARDP</name>
<sequence>MWPFRRRGRPRLRKIDDRFSVTGQIHPEDLPAIAEAGFRVLVCFLCDGEERGQPDFATIAAEAARLGLTARHIPVAGLPTTSQVTAFRRTLAEAEGPVLGWCRSGARARALHAMSRRPAVPGRA</sequence>
<proteinExistence type="predicted"/>
<dbReference type="KEGG" id="pde:Pden_4702"/>
<evidence type="ECO:0000313" key="2">
    <source>
        <dbReference type="EMBL" id="ABL72763.1"/>
    </source>
</evidence>
<dbReference type="GeneID" id="93454725"/>
<gene>
    <name evidence="2" type="ordered locus">Pden_4702</name>
</gene>
<evidence type="ECO:0000259" key="1">
    <source>
        <dbReference type="Pfam" id="PF04273"/>
    </source>
</evidence>
<dbReference type="EMBL" id="CP000491">
    <property type="protein sequence ID" value="ABL72763.1"/>
    <property type="molecule type" value="Genomic_DNA"/>
</dbReference>
<keyword evidence="2" id="KW-0614">Plasmid</keyword>
<dbReference type="InterPro" id="IPR029021">
    <property type="entry name" value="Prot-tyrosine_phosphatase-like"/>
</dbReference>
<evidence type="ECO:0000313" key="3">
    <source>
        <dbReference type="Proteomes" id="UP000000361"/>
    </source>
</evidence>